<name>A0A943DL64_STRPA</name>
<comment type="caution">
    <text evidence="1">The sequence shown here is derived from an EMBL/GenBank/DDBJ whole genome shotgun (WGS) entry which is preliminary data.</text>
</comment>
<reference evidence="1" key="1">
    <citation type="submission" date="2021-02" db="EMBL/GenBank/DDBJ databases">
        <title>Infant gut strain persistence is associated with maternal origin, phylogeny, and functional potential including surface adhesion and iron acquisition.</title>
        <authorList>
            <person name="Lou Y.C."/>
        </authorList>
    </citation>
    <scope>NUCLEOTIDE SEQUENCE</scope>
    <source>
        <strain evidence="1">L3_098_011G1_dasL3_098_011G1_concoct_7</strain>
    </source>
</reference>
<gene>
    <name evidence="1" type="ORF">KHX87_02835</name>
</gene>
<accession>A0A943DL64</accession>
<proteinExistence type="predicted"/>
<dbReference type="Proteomes" id="UP000709219">
    <property type="component" value="Unassembled WGS sequence"/>
</dbReference>
<evidence type="ECO:0008006" key="3">
    <source>
        <dbReference type="Google" id="ProtNLM"/>
    </source>
</evidence>
<sequence length="208" mass="23120">MEFKVVNKFLQEKGKTFVAIRCQDPYTAYDRVLEGDRTTESDESLIQAVIGLVTTELNPAEGVKALNVELIKQKEQFNSDLAEKDTKIAETKAVADWAVLAAVTNTESPLDPTLYARGLELVEAGQAGKTYKPYEIFTVNDPSHTPKYGEGQRVLVQVNQEFTYNNETVADLEGSLSQNGKLAVWKWELPKENKPAQPSGNLETQPVQ</sequence>
<evidence type="ECO:0000313" key="1">
    <source>
        <dbReference type="EMBL" id="MBS5358032.1"/>
    </source>
</evidence>
<evidence type="ECO:0000313" key="2">
    <source>
        <dbReference type="Proteomes" id="UP000709219"/>
    </source>
</evidence>
<dbReference type="AlphaFoldDB" id="A0A943DL64"/>
<protein>
    <recommendedName>
        <fullName evidence="3">Phage protein</fullName>
    </recommendedName>
</protein>
<dbReference type="EMBL" id="JAGZFP010000004">
    <property type="protein sequence ID" value="MBS5358032.1"/>
    <property type="molecule type" value="Genomic_DNA"/>
</dbReference>
<organism evidence="1 2">
    <name type="scientific">Streptococcus parasanguinis</name>
    <dbReference type="NCBI Taxonomy" id="1318"/>
    <lineage>
        <taxon>Bacteria</taxon>
        <taxon>Bacillati</taxon>
        <taxon>Bacillota</taxon>
        <taxon>Bacilli</taxon>
        <taxon>Lactobacillales</taxon>
        <taxon>Streptococcaceae</taxon>
        <taxon>Streptococcus</taxon>
    </lineage>
</organism>